<dbReference type="InterPro" id="IPR005511">
    <property type="entry name" value="SMP-30"/>
</dbReference>
<feature type="binding site" evidence="3">
    <location>
        <position position="95"/>
    </location>
    <ligand>
        <name>substrate</name>
    </ligand>
</feature>
<comment type="cofactor">
    <cofactor evidence="3">
        <name>Zn(2+)</name>
        <dbReference type="ChEBI" id="CHEBI:29105"/>
    </cofactor>
    <text evidence="3">Binds 1 divalent metal cation per subunit.</text>
</comment>
<name>A0A1X4NJ37_9RHOB</name>
<evidence type="ECO:0000259" key="4">
    <source>
        <dbReference type="Pfam" id="PF08450"/>
    </source>
</evidence>
<feature type="binding site" evidence="3">
    <location>
        <position position="142"/>
    </location>
    <ligand>
        <name>a divalent metal cation</name>
        <dbReference type="ChEBI" id="CHEBI:60240"/>
    </ligand>
</feature>
<dbReference type="AlphaFoldDB" id="A0A1X4NJ37"/>
<dbReference type="GO" id="GO:0005509">
    <property type="term" value="F:calcium ion binding"/>
    <property type="evidence" value="ECO:0007669"/>
    <property type="project" value="TreeGrafter"/>
</dbReference>
<feature type="binding site" evidence="3">
    <location>
        <position position="192"/>
    </location>
    <ligand>
        <name>a divalent metal cation</name>
        <dbReference type="ChEBI" id="CHEBI:60240"/>
    </ligand>
</feature>
<sequence>MANIFSNTVCTLGEGPLWHPEEQVLYWFDIIGKTLYRSDGTDEQSWDFDEHVSAAGWIDTGVLLIASETSLSVFETETGESTFLHPLEADNPITRSNDGRADPWGGFWIGTMGKNAEPGAGAIYRYHDGTLTKLFDRITISNAICFAPDRSHAFYTDTRKRKILKVALDEDGYPDGKPTLFTDLTAAELNPDGAVVDAEGNLWVAQWGAARVACYGPDGALIRAIAVPGVQASCPAFGGPDLTTLYVTTAADGLDPAGENDGKTFAIPSGTTGQKEHQVIL</sequence>
<evidence type="ECO:0000313" key="5">
    <source>
        <dbReference type="EMBL" id="OSQ49344.1"/>
    </source>
</evidence>
<proteinExistence type="inferred from homology"/>
<evidence type="ECO:0000256" key="2">
    <source>
        <dbReference type="PIRSR" id="PIRSR605511-1"/>
    </source>
</evidence>
<dbReference type="PANTHER" id="PTHR10907:SF47">
    <property type="entry name" value="REGUCALCIN"/>
    <property type="match status" value="1"/>
</dbReference>
<dbReference type="RefSeq" id="WP_085638915.1">
    <property type="nucleotide sequence ID" value="NZ_JFKC01000014.1"/>
</dbReference>
<feature type="binding site" evidence="3">
    <location>
        <position position="97"/>
    </location>
    <ligand>
        <name>substrate</name>
    </ligand>
</feature>
<evidence type="ECO:0000313" key="6">
    <source>
        <dbReference type="Proteomes" id="UP000193926"/>
    </source>
</evidence>
<reference evidence="5 6" key="1">
    <citation type="submission" date="2014-03" db="EMBL/GenBank/DDBJ databases">
        <title>The draft genome sequence of Marivita geojedonensis KCTC 23882.</title>
        <authorList>
            <person name="Lai Q."/>
            <person name="Shao Z."/>
        </authorList>
    </citation>
    <scope>NUCLEOTIDE SEQUENCE [LARGE SCALE GENOMIC DNA]</scope>
    <source>
        <strain evidence="5 6">DPG-138</strain>
    </source>
</reference>
<dbReference type="GO" id="GO:0004341">
    <property type="term" value="F:gluconolactonase activity"/>
    <property type="evidence" value="ECO:0007669"/>
    <property type="project" value="TreeGrafter"/>
</dbReference>
<evidence type="ECO:0000256" key="1">
    <source>
        <dbReference type="ARBA" id="ARBA00008853"/>
    </source>
</evidence>
<accession>A0A1X4NJ37</accession>
<keyword evidence="3" id="KW-0862">Zinc</keyword>
<keyword evidence="6" id="KW-1185">Reference proteome</keyword>
<dbReference type="GO" id="GO:0019853">
    <property type="term" value="P:L-ascorbic acid biosynthetic process"/>
    <property type="evidence" value="ECO:0007669"/>
    <property type="project" value="TreeGrafter"/>
</dbReference>
<comment type="caution">
    <text evidence="5">The sequence shown here is derived from an EMBL/GenBank/DDBJ whole genome shotgun (WGS) entry which is preliminary data.</text>
</comment>
<protein>
    <submittedName>
        <fullName evidence="5">Gluconolactonase</fullName>
    </submittedName>
</protein>
<dbReference type="InterPro" id="IPR013658">
    <property type="entry name" value="SGL"/>
</dbReference>
<dbReference type="Proteomes" id="UP000193926">
    <property type="component" value="Unassembled WGS sequence"/>
</dbReference>
<feature type="active site" description="Proton donor/acceptor" evidence="2">
    <location>
        <position position="192"/>
    </location>
</feature>
<dbReference type="Pfam" id="PF08450">
    <property type="entry name" value="SGL"/>
    <property type="match status" value="1"/>
</dbReference>
<dbReference type="STRING" id="1123756.MGEO_13880"/>
<gene>
    <name evidence="5" type="ORF">MGEO_13880</name>
</gene>
<organism evidence="5 6">
    <name type="scientific">Marivita geojedonensis</name>
    <dbReference type="NCBI Taxonomy" id="1123756"/>
    <lineage>
        <taxon>Bacteria</taxon>
        <taxon>Pseudomonadati</taxon>
        <taxon>Pseudomonadota</taxon>
        <taxon>Alphaproteobacteria</taxon>
        <taxon>Rhodobacterales</taxon>
        <taxon>Roseobacteraceae</taxon>
        <taxon>Marivita</taxon>
    </lineage>
</organism>
<dbReference type="OrthoDB" id="2633250at2"/>
<evidence type="ECO:0000256" key="3">
    <source>
        <dbReference type="PIRSR" id="PIRSR605511-2"/>
    </source>
</evidence>
<feature type="binding site" evidence="3">
    <location>
        <position position="14"/>
    </location>
    <ligand>
        <name>a divalent metal cation</name>
        <dbReference type="ChEBI" id="CHEBI:60240"/>
    </ligand>
</feature>
<dbReference type="EMBL" id="JFKC01000014">
    <property type="protein sequence ID" value="OSQ49344.1"/>
    <property type="molecule type" value="Genomic_DNA"/>
</dbReference>
<dbReference type="InterPro" id="IPR011042">
    <property type="entry name" value="6-blade_b-propeller_TolB-like"/>
</dbReference>
<comment type="similarity">
    <text evidence="1">Belongs to the SMP-30/CGR1 family.</text>
</comment>
<dbReference type="PRINTS" id="PR01790">
    <property type="entry name" value="SMP30FAMILY"/>
</dbReference>
<feature type="domain" description="SMP-30/Gluconolactonase/LRE-like region" evidence="4">
    <location>
        <begin position="12"/>
        <end position="250"/>
    </location>
</feature>
<keyword evidence="3" id="KW-0479">Metal-binding</keyword>
<dbReference type="SUPFAM" id="SSF63829">
    <property type="entry name" value="Calcium-dependent phosphotriesterase"/>
    <property type="match status" value="1"/>
</dbReference>
<dbReference type="PANTHER" id="PTHR10907">
    <property type="entry name" value="REGUCALCIN"/>
    <property type="match status" value="1"/>
</dbReference>
<dbReference type="Gene3D" id="2.120.10.30">
    <property type="entry name" value="TolB, C-terminal domain"/>
    <property type="match status" value="1"/>
</dbReference>